<name>A0A8K1I7Y5_9PEZI</name>
<dbReference type="EMBL" id="MW538937">
    <property type="protein sequence ID" value="UBU98489.1"/>
    <property type="molecule type" value="Genomic_DNA"/>
</dbReference>
<geneLocation type="mitochondrion" evidence="2"/>
<proteinExistence type="predicted"/>
<reference evidence="2" key="1">
    <citation type="submission" date="2021-01" db="EMBL/GenBank/DDBJ databases">
        <authorList>
            <person name="Sun H.-H."/>
            <person name="Zhang S."/>
            <person name="Zhang Y.-J."/>
        </authorList>
    </citation>
    <scope>NUCLEOTIDE SEQUENCE</scope>
    <source>
        <strain evidence="2">CMM1</strain>
    </source>
</reference>
<dbReference type="GeneID" id="68665149"/>
<sequence>MILFIIINTTWIYSTICSLVIVKALYLLLPSLTRCLRLCLGLVLIQLLDYNSFNNSDFSPYLSNESKYLKLSHDKKVLQEPLYLCKASPALHGDAALSF</sequence>
<feature type="transmembrane region" description="Helical" evidence="1">
    <location>
        <begin position="12"/>
        <end position="29"/>
    </location>
</feature>
<dbReference type="AlphaFoldDB" id="A0A8K1I7Y5"/>
<evidence type="ECO:0000313" key="2">
    <source>
        <dbReference type="EMBL" id="UBU98489.1"/>
    </source>
</evidence>
<dbReference type="RefSeq" id="YP_010218609.1">
    <property type="nucleotide sequence ID" value="NC_058917.1"/>
</dbReference>
<gene>
    <name evidence="2" type="primary">orf99</name>
</gene>
<accession>A0A8K1I7Y5</accession>
<keyword evidence="2" id="KW-0496">Mitochondrion</keyword>
<protein>
    <submittedName>
        <fullName evidence="2">Uncharacterized protein</fullName>
    </submittedName>
</protein>
<keyword evidence="1" id="KW-0472">Membrane</keyword>
<evidence type="ECO:0000256" key="1">
    <source>
        <dbReference type="SAM" id="Phobius"/>
    </source>
</evidence>
<keyword evidence="1" id="KW-0812">Transmembrane</keyword>
<organism evidence="2">
    <name type="scientific">Morchella brunnea</name>
    <dbReference type="NCBI Taxonomy" id="1174671"/>
    <lineage>
        <taxon>Eukaryota</taxon>
        <taxon>Fungi</taxon>
        <taxon>Dikarya</taxon>
        <taxon>Ascomycota</taxon>
        <taxon>Pezizomycotina</taxon>
        <taxon>Pezizomycetes</taxon>
        <taxon>Pezizales</taxon>
        <taxon>Morchellaceae</taxon>
        <taxon>Morchella</taxon>
    </lineage>
</organism>
<keyword evidence="1" id="KW-1133">Transmembrane helix</keyword>